<proteinExistence type="predicted"/>
<dbReference type="AlphaFoldDB" id="A0A822YJJ2"/>
<gene>
    <name evidence="1" type="ORF">HUJ06_009996</name>
</gene>
<organism evidence="1 2">
    <name type="scientific">Nelumbo nucifera</name>
    <name type="common">Sacred lotus</name>
    <dbReference type="NCBI Taxonomy" id="4432"/>
    <lineage>
        <taxon>Eukaryota</taxon>
        <taxon>Viridiplantae</taxon>
        <taxon>Streptophyta</taxon>
        <taxon>Embryophyta</taxon>
        <taxon>Tracheophyta</taxon>
        <taxon>Spermatophyta</taxon>
        <taxon>Magnoliopsida</taxon>
        <taxon>Proteales</taxon>
        <taxon>Nelumbonaceae</taxon>
        <taxon>Nelumbo</taxon>
    </lineage>
</organism>
<evidence type="ECO:0000313" key="1">
    <source>
        <dbReference type="EMBL" id="DAD31145.1"/>
    </source>
</evidence>
<sequence length="121" mass="13149">MVPFLASVLTVVELAISPSVPRNPPSLLLTLPSIPPSVSSWIPIRYAVQVSWADDPLPQWREGIGLSSSKERSSSKLLRAEVPLRRHGRGNRLSTGGSIKPGIGLDLPFKGREIVAYDDLL</sequence>
<evidence type="ECO:0000313" key="2">
    <source>
        <dbReference type="Proteomes" id="UP000607653"/>
    </source>
</evidence>
<keyword evidence="2" id="KW-1185">Reference proteome</keyword>
<dbReference type="Proteomes" id="UP000607653">
    <property type="component" value="Unassembled WGS sequence"/>
</dbReference>
<dbReference type="EMBL" id="DUZY01000003">
    <property type="protein sequence ID" value="DAD31145.1"/>
    <property type="molecule type" value="Genomic_DNA"/>
</dbReference>
<protein>
    <submittedName>
        <fullName evidence="1">Uncharacterized protein</fullName>
    </submittedName>
</protein>
<accession>A0A822YJJ2</accession>
<reference evidence="1 2" key="1">
    <citation type="journal article" date="2020" name="Mol. Biol. Evol.">
        <title>Distinct Expression and Methylation Patterns for Genes with Different Fates following a Single Whole-Genome Duplication in Flowering Plants.</title>
        <authorList>
            <person name="Shi T."/>
            <person name="Rahmani R.S."/>
            <person name="Gugger P.F."/>
            <person name="Wang M."/>
            <person name="Li H."/>
            <person name="Zhang Y."/>
            <person name="Li Z."/>
            <person name="Wang Q."/>
            <person name="Van de Peer Y."/>
            <person name="Marchal K."/>
            <person name="Chen J."/>
        </authorList>
    </citation>
    <scope>NUCLEOTIDE SEQUENCE [LARGE SCALE GENOMIC DNA]</scope>
    <source>
        <tissue evidence="1">Leaf</tissue>
    </source>
</reference>
<name>A0A822YJJ2_NELNU</name>
<comment type="caution">
    <text evidence="1">The sequence shown here is derived from an EMBL/GenBank/DDBJ whole genome shotgun (WGS) entry which is preliminary data.</text>
</comment>